<reference evidence="3" key="1">
    <citation type="submission" date="2023-07" db="EMBL/GenBank/DDBJ databases">
        <title>Brevundimonas soil sp. nov., isolated from the soil of chemical plant.</title>
        <authorList>
            <person name="Wu N."/>
        </authorList>
    </citation>
    <scope>NUCLEOTIDE SEQUENCE</scope>
    <source>
        <strain evidence="3">XZ-24</strain>
    </source>
</reference>
<dbReference type="InterPro" id="IPR050190">
    <property type="entry name" value="UPF0213_domain"/>
</dbReference>
<feature type="domain" description="GIY-YIG" evidence="2">
    <location>
        <begin position="6"/>
        <end position="83"/>
    </location>
</feature>
<dbReference type="Proteomes" id="UP001169063">
    <property type="component" value="Unassembled WGS sequence"/>
</dbReference>
<evidence type="ECO:0000256" key="1">
    <source>
        <dbReference type="ARBA" id="ARBA00007435"/>
    </source>
</evidence>
<comment type="caution">
    <text evidence="3">The sequence shown here is derived from an EMBL/GenBank/DDBJ whole genome shotgun (WGS) entry which is preliminary data.</text>
</comment>
<dbReference type="CDD" id="cd10448">
    <property type="entry name" value="GIY-YIG_unchar_3"/>
    <property type="match status" value="1"/>
</dbReference>
<dbReference type="Pfam" id="PF01541">
    <property type="entry name" value="GIY-YIG"/>
    <property type="match status" value="1"/>
</dbReference>
<evidence type="ECO:0000259" key="2">
    <source>
        <dbReference type="PROSITE" id="PS50164"/>
    </source>
</evidence>
<sequence>MDEKRPFIAVYMMTNKPRGTLYTGVTNSLYRRVYEHREGLIGGFTKRYGLKRLVWWEGHESMIGAIRREKAIKAYRREWKINLIERENPHWDDLYLALTQEPVWRHDPKP</sequence>
<dbReference type="Gene3D" id="3.40.1440.10">
    <property type="entry name" value="GIY-YIG endonuclease"/>
    <property type="match status" value="1"/>
</dbReference>
<name>A0ABT8SJF9_9CAUL</name>
<dbReference type="PANTHER" id="PTHR34477">
    <property type="entry name" value="UPF0213 PROTEIN YHBQ"/>
    <property type="match status" value="1"/>
</dbReference>
<dbReference type="InterPro" id="IPR000305">
    <property type="entry name" value="GIY-YIG_endonuc"/>
</dbReference>
<protein>
    <submittedName>
        <fullName evidence="3">GIY-YIG nuclease family protein</fullName>
    </submittedName>
</protein>
<dbReference type="InterPro" id="IPR035901">
    <property type="entry name" value="GIY-YIG_endonuc_sf"/>
</dbReference>
<keyword evidence="4" id="KW-1185">Reference proteome</keyword>
<proteinExistence type="inferred from homology"/>
<comment type="similarity">
    <text evidence="1">Belongs to the UPF0213 family.</text>
</comment>
<evidence type="ECO:0000313" key="4">
    <source>
        <dbReference type="Proteomes" id="UP001169063"/>
    </source>
</evidence>
<organism evidence="3 4">
    <name type="scientific">Peiella sedimenti</name>
    <dbReference type="NCBI Taxonomy" id="3061083"/>
    <lineage>
        <taxon>Bacteria</taxon>
        <taxon>Pseudomonadati</taxon>
        <taxon>Pseudomonadota</taxon>
        <taxon>Alphaproteobacteria</taxon>
        <taxon>Caulobacterales</taxon>
        <taxon>Caulobacteraceae</taxon>
        <taxon>Peiella</taxon>
    </lineage>
</organism>
<dbReference type="EMBL" id="JAUKTR010000001">
    <property type="protein sequence ID" value="MDO1558621.1"/>
    <property type="molecule type" value="Genomic_DNA"/>
</dbReference>
<dbReference type="PANTHER" id="PTHR34477:SF5">
    <property type="entry name" value="BSL5627 PROTEIN"/>
    <property type="match status" value="1"/>
</dbReference>
<dbReference type="PROSITE" id="PS50164">
    <property type="entry name" value="GIY_YIG"/>
    <property type="match status" value="1"/>
</dbReference>
<accession>A0ABT8SJF9</accession>
<dbReference type="SUPFAM" id="SSF82771">
    <property type="entry name" value="GIY-YIG endonuclease"/>
    <property type="match status" value="1"/>
</dbReference>
<evidence type="ECO:0000313" key="3">
    <source>
        <dbReference type="EMBL" id="MDO1558621.1"/>
    </source>
</evidence>
<gene>
    <name evidence="3" type="ORF">Q0812_04160</name>
</gene>
<dbReference type="RefSeq" id="WP_302109204.1">
    <property type="nucleotide sequence ID" value="NZ_JAUKTR010000001.1"/>
</dbReference>